<dbReference type="InterPro" id="IPR008256">
    <property type="entry name" value="Peptidase_S1B"/>
</dbReference>
<organism evidence="7 8">
    <name type="scientific">Bacillus pretiosus</name>
    <dbReference type="NCBI Taxonomy" id="2983392"/>
    <lineage>
        <taxon>Bacteria</taxon>
        <taxon>Bacillati</taxon>
        <taxon>Bacillota</taxon>
        <taxon>Bacilli</taxon>
        <taxon>Bacillales</taxon>
        <taxon>Bacillaceae</taxon>
        <taxon>Bacillus</taxon>
    </lineage>
</organism>
<dbReference type="InterPro" id="IPR009003">
    <property type="entry name" value="Peptidase_S1_PA"/>
</dbReference>
<evidence type="ECO:0000256" key="4">
    <source>
        <dbReference type="ARBA" id="ARBA00022801"/>
    </source>
</evidence>
<evidence type="ECO:0000313" key="7">
    <source>
        <dbReference type="EMBL" id="MCW1239208.1"/>
    </source>
</evidence>
<evidence type="ECO:0000256" key="6">
    <source>
        <dbReference type="RuleBase" id="RU004296"/>
    </source>
</evidence>
<dbReference type="SUPFAM" id="SSF50494">
    <property type="entry name" value="Trypsin-like serine proteases"/>
    <property type="match status" value="1"/>
</dbReference>
<comment type="similarity">
    <text evidence="1 6">Belongs to the peptidase S1B family.</text>
</comment>
<evidence type="ECO:0000256" key="2">
    <source>
        <dbReference type="ARBA" id="ARBA00022670"/>
    </source>
</evidence>
<comment type="caution">
    <text evidence="7">The sequence shown here is derived from an EMBL/GenBank/DDBJ whole genome shotgun (WGS) entry which is preliminary data.</text>
</comment>
<dbReference type="PANTHER" id="PTHR36234:SF5">
    <property type="entry name" value="LYSYL ENDOPEPTIDASE"/>
    <property type="match status" value="1"/>
</dbReference>
<evidence type="ECO:0000313" key="8">
    <source>
        <dbReference type="Proteomes" id="UP001060566"/>
    </source>
</evidence>
<dbReference type="PRINTS" id="PR00839">
    <property type="entry name" value="V8PROTEASE"/>
</dbReference>
<sequence length="298" mass="32735">MSTSNRDIRRHTHSENATGFLVEKPVKYVSPPETSTSNSINVELESVCSSEEEGEFQDVEKYDGTLGVTVDFVKNHQAAVGQVQWNDNLNEKYSSSGNVSGVRWGSGTLIANDLFLTAGHLFDSDPEGWIVPRIANTNNPISPEEIAINMKVNFNYQFDSTGQLHAEDSYKIIELVEYREGLDYAIVRLEREPGNKYGIAKISKEDAQVNDTLCIIQHPEGVPKKIEAGSVKLFSNEHIAYSTIDTEGGSSGSGILQSPNGLLVGVHTNGGCPQKHNYGVRISSLIQKSKTIQHLLNL</sequence>
<evidence type="ECO:0000256" key="1">
    <source>
        <dbReference type="ARBA" id="ARBA00008764"/>
    </source>
</evidence>
<evidence type="ECO:0000256" key="5">
    <source>
        <dbReference type="ARBA" id="ARBA00022825"/>
    </source>
</evidence>
<dbReference type="GeneID" id="301197970"/>
<evidence type="ECO:0000256" key="3">
    <source>
        <dbReference type="ARBA" id="ARBA00022729"/>
    </source>
</evidence>
<keyword evidence="4 6" id="KW-0378">Hydrolase</keyword>
<accession>A0ABT3EQW5</accession>
<protein>
    <recommendedName>
        <fullName evidence="6">Serine protease</fullName>
        <ecNumber evidence="6">3.4.21.-</ecNumber>
    </recommendedName>
</protein>
<keyword evidence="8" id="KW-1185">Reference proteome</keyword>
<gene>
    <name evidence="7" type="ORF">NGM45_09000</name>
</gene>
<dbReference type="EMBL" id="JAOXJG010000005">
    <property type="protein sequence ID" value="MCW1239208.1"/>
    <property type="molecule type" value="Genomic_DNA"/>
</dbReference>
<name>A0ABT3EQW5_9BACI</name>
<dbReference type="PANTHER" id="PTHR36234">
    <property type="entry name" value="LYSYL ENDOPEPTIDASE"/>
    <property type="match status" value="1"/>
</dbReference>
<reference evidence="7" key="1">
    <citation type="submission" date="2022-10" db="EMBL/GenBank/DDBJ databases">
        <title>De novo draft assembly of the Pseudomonas pretiosus genome isolated from the plants rhizorohere.</title>
        <authorList>
            <person name="Robas M."/>
            <person name="Fernandez V.M."/>
            <person name="Provanza A."/>
            <person name="Jimenez P.A."/>
        </authorList>
    </citation>
    <scope>NUCLEOTIDE SEQUENCE</scope>
    <source>
        <strain evidence="7">SAICEU11T</strain>
    </source>
</reference>
<dbReference type="Gene3D" id="2.40.10.10">
    <property type="entry name" value="Trypsin-like serine proteases"/>
    <property type="match status" value="2"/>
</dbReference>
<dbReference type="RefSeq" id="WP_264461530.1">
    <property type="nucleotide sequence ID" value="NZ_JAOXJG010000005.1"/>
</dbReference>
<keyword evidence="2 6" id="KW-0645">Protease</keyword>
<dbReference type="Proteomes" id="UP001060566">
    <property type="component" value="Unassembled WGS sequence"/>
</dbReference>
<dbReference type="EC" id="3.4.21.-" evidence="6"/>
<keyword evidence="3" id="KW-0732">Signal</keyword>
<dbReference type="InterPro" id="IPR043504">
    <property type="entry name" value="Peptidase_S1_PA_chymotrypsin"/>
</dbReference>
<proteinExistence type="inferred from homology"/>
<dbReference type="GO" id="GO:0008233">
    <property type="term" value="F:peptidase activity"/>
    <property type="evidence" value="ECO:0007669"/>
    <property type="project" value="UniProtKB-KW"/>
</dbReference>
<keyword evidence="5 6" id="KW-0720">Serine protease</keyword>
<dbReference type="Pfam" id="PF13365">
    <property type="entry name" value="Trypsin_2"/>
    <property type="match status" value="1"/>
</dbReference>
<dbReference type="GO" id="GO:0006508">
    <property type="term" value="P:proteolysis"/>
    <property type="evidence" value="ECO:0007669"/>
    <property type="project" value="UniProtKB-KW"/>
</dbReference>